<dbReference type="InterPro" id="IPR013106">
    <property type="entry name" value="Ig_V-set"/>
</dbReference>
<dbReference type="GO" id="GO:0002250">
    <property type="term" value="P:adaptive immune response"/>
    <property type="evidence" value="ECO:0007669"/>
    <property type="project" value="UniProtKB-KW"/>
</dbReference>
<dbReference type="SUPFAM" id="SSF48726">
    <property type="entry name" value="Immunoglobulin"/>
    <property type="match status" value="5"/>
</dbReference>
<evidence type="ECO:0000256" key="2">
    <source>
        <dbReference type="ARBA" id="ARBA00023130"/>
    </source>
</evidence>
<evidence type="ECO:0000256" key="4">
    <source>
        <dbReference type="ARBA" id="ARBA00043265"/>
    </source>
</evidence>
<evidence type="ECO:0000256" key="3">
    <source>
        <dbReference type="ARBA" id="ARBA00023319"/>
    </source>
</evidence>
<feature type="domain" description="Ig-like" evidence="5">
    <location>
        <begin position="154"/>
        <end position="235"/>
    </location>
</feature>
<sequence length="595" mass="65992">MVDAEDYFEFPLTGVKSQTLTESGPAVKRPGESHELTCQASGFTFISDGFAWIRQAPGKGLEWIASLDLGGGGMKYYSPSVRGQFIISTDDYADRVSLQMNRLRTEDSAVYYCARSSHMFLYVGCIDFLHCDAAFDYWGKGTMVTVTSATSTGPTVFPLSPCSSDSATTFTLACLATGFSPASLTFSWTKSDTALTDFVQYPAIQRGETYTGISQIQVKREDWNKLDSIKCLASHPVGHLFTSVHPDLMNTVKYIEPTLKVCFSEEDNEVTFSCIAKDFAPKEHNITWQKNTGEITGKIDKIETISAGRAGNETTLYSASSFLSVEPDEWSKGTTYTCVFERKGKDNISKSVTYKESTTTCDGCREADVEVTIEGPSIENMSVNRKGTLTCEVKVNKGRVEKIFWENSSGKEIAGSQMEPGKGKQSTLVHSTDITYEEWSQGTGFFCVVEHDNMIEPLKKEYQKDIGKKTRPSVFMLPPVEHPKAERVTLTCFVKDFSPPEVFVSWLVNDEEAGSEYDFNTTSPVESKGSYSAYGQLTLSFDQWSDSDAVYSCVVYHESLVNTTKAIVRSIGYRTFEKNNVVNLSMNVPDTCKAQ</sequence>
<feature type="domain" description="Ig-like" evidence="5">
    <location>
        <begin position="11"/>
        <end position="113"/>
    </location>
</feature>
<dbReference type="InterPro" id="IPR007110">
    <property type="entry name" value="Ig-like_dom"/>
</dbReference>
<reference evidence="6" key="3">
    <citation type="submission" date="2025-09" db="UniProtKB">
        <authorList>
            <consortium name="Ensembl"/>
        </authorList>
    </citation>
    <scope>IDENTIFICATION</scope>
</reference>
<dbReference type="FunFam" id="2.60.40.10:FF:001878">
    <property type="entry name" value="Immunoglobulin heavy variable 1-4"/>
    <property type="match status" value="1"/>
</dbReference>
<reference evidence="6" key="1">
    <citation type="submission" date="2019-06" db="EMBL/GenBank/DDBJ databases">
        <authorList>
            <consortium name="Wellcome Sanger Institute Data Sharing"/>
        </authorList>
    </citation>
    <scope>NUCLEOTIDE SEQUENCE [LARGE SCALE GENOMIC DNA]</scope>
</reference>
<dbReference type="SMART" id="SM00406">
    <property type="entry name" value="IGv"/>
    <property type="match status" value="1"/>
</dbReference>
<dbReference type="InterPro" id="IPR003599">
    <property type="entry name" value="Ig_sub"/>
</dbReference>
<dbReference type="Proteomes" id="UP000472267">
    <property type="component" value="Chromosome 4"/>
</dbReference>
<dbReference type="Pfam" id="PF07686">
    <property type="entry name" value="V-set"/>
    <property type="match status" value="1"/>
</dbReference>
<dbReference type="Gene3D" id="2.60.40.10">
    <property type="entry name" value="Immunoglobulins"/>
    <property type="match status" value="5"/>
</dbReference>
<keyword evidence="7" id="KW-1185">Reference proteome</keyword>
<name>A0A672FQ93_SALFA</name>
<feature type="domain" description="Ig-like" evidence="5">
    <location>
        <begin position="472"/>
        <end position="568"/>
    </location>
</feature>
<evidence type="ECO:0000313" key="6">
    <source>
        <dbReference type="Ensembl" id="ENSSFAP00005000734.1"/>
    </source>
</evidence>
<dbReference type="PROSITE" id="PS50835">
    <property type="entry name" value="IG_LIKE"/>
    <property type="match status" value="4"/>
</dbReference>
<organism evidence="6 7">
    <name type="scientific">Salarias fasciatus</name>
    <name type="common">Jewelled blenny</name>
    <name type="synonym">Blennius fasciatus</name>
    <dbReference type="NCBI Taxonomy" id="181472"/>
    <lineage>
        <taxon>Eukaryota</taxon>
        <taxon>Metazoa</taxon>
        <taxon>Chordata</taxon>
        <taxon>Craniata</taxon>
        <taxon>Vertebrata</taxon>
        <taxon>Euteleostomi</taxon>
        <taxon>Actinopterygii</taxon>
        <taxon>Neopterygii</taxon>
        <taxon>Teleostei</taxon>
        <taxon>Neoteleostei</taxon>
        <taxon>Acanthomorphata</taxon>
        <taxon>Ovalentaria</taxon>
        <taxon>Blenniimorphae</taxon>
        <taxon>Blenniiformes</taxon>
        <taxon>Blennioidei</taxon>
        <taxon>Blenniidae</taxon>
        <taxon>Salariinae</taxon>
        <taxon>Salarias</taxon>
    </lineage>
</organism>
<dbReference type="InterPro" id="IPR003597">
    <property type="entry name" value="Ig_C1-set"/>
</dbReference>
<proteinExistence type="predicted"/>
<dbReference type="SMART" id="SM00407">
    <property type="entry name" value="IGc1"/>
    <property type="match status" value="3"/>
</dbReference>
<dbReference type="GO" id="GO:0019814">
    <property type="term" value="C:immunoglobulin complex"/>
    <property type="evidence" value="ECO:0007669"/>
    <property type="project" value="UniProtKB-KW"/>
</dbReference>
<keyword evidence="3" id="KW-0393">Immunoglobulin domain</keyword>
<evidence type="ECO:0000256" key="1">
    <source>
        <dbReference type="ARBA" id="ARBA00022859"/>
    </source>
</evidence>
<dbReference type="SMART" id="SM00409">
    <property type="entry name" value="IG"/>
    <property type="match status" value="3"/>
</dbReference>
<keyword evidence="4" id="KW-1280">Immunoglobulin</keyword>
<keyword evidence="1" id="KW-0391">Immunity</keyword>
<dbReference type="InterPro" id="IPR003006">
    <property type="entry name" value="Ig/MHC_CS"/>
</dbReference>
<dbReference type="InParanoid" id="A0A672FQ93"/>
<dbReference type="Pfam" id="PF07654">
    <property type="entry name" value="C1-set"/>
    <property type="match status" value="3"/>
</dbReference>
<feature type="domain" description="Ig-like" evidence="5">
    <location>
        <begin position="257"/>
        <end position="353"/>
    </location>
</feature>
<dbReference type="OMA" id="FGCLAMD"/>
<dbReference type="CDD" id="cd05768">
    <property type="entry name" value="IgC1_CH3_IgAGD_CH4_IgAEM"/>
    <property type="match status" value="1"/>
</dbReference>
<reference evidence="6" key="2">
    <citation type="submission" date="2025-08" db="UniProtKB">
        <authorList>
            <consortium name="Ensembl"/>
        </authorList>
    </citation>
    <scope>IDENTIFICATION</scope>
</reference>
<dbReference type="Ensembl" id="ENSSFAT00005000766.1">
    <property type="protein sequence ID" value="ENSSFAP00005000734.1"/>
    <property type="gene ID" value="ENSSFAG00005000486.1"/>
</dbReference>
<accession>A0A672FQ93</accession>
<dbReference type="InterPro" id="IPR036179">
    <property type="entry name" value="Ig-like_dom_sf"/>
</dbReference>
<evidence type="ECO:0000259" key="5">
    <source>
        <dbReference type="PROSITE" id="PS50835"/>
    </source>
</evidence>
<dbReference type="PROSITE" id="PS00290">
    <property type="entry name" value="IG_MHC"/>
    <property type="match status" value="2"/>
</dbReference>
<keyword evidence="2" id="KW-1064">Adaptive immunity</keyword>
<dbReference type="InterPro" id="IPR013783">
    <property type="entry name" value="Ig-like_fold"/>
</dbReference>
<dbReference type="PANTHER" id="PTHR23411">
    <property type="entry name" value="TAPASIN"/>
    <property type="match status" value="1"/>
</dbReference>
<dbReference type="AlphaFoldDB" id="A0A672FQ93"/>
<dbReference type="InterPro" id="IPR050380">
    <property type="entry name" value="Immune_Resp_Modulators"/>
</dbReference>
<protein>
    <recommendedName>
        <fullName evidence="5">Ig-like domain-containing protein</fullName>
    </recommendedName>
</protein>
<evidence type="ECO:0000313" key="7">
    <source>
        <dbReference type="Proteomes" id="UP000472267"/>
    </source>
</evidence>
<dbReference type="FunFam" id="2.60.40.10:FF:000463">
    <property type="entry name" value="Immunoglobulin heavy constant gamma 1"/>
    <property type="match status" value="1"/>
</dbReference>